<dbReference type="SUPFAM" id="SSF109854">
    <property type="entry name" value="DinB/YfiT-like putative metalloenzymes"/>
    <property type="match status" value="1"/>
</dbReference>
<keyword evidence="3" id="KW-1185">Reference proteome</keyword>
<reference evidence="3" key="1">
    <citation type="journal article" date="2019" name="Int. J. Syst. Evol. Microbiol.">
        <title>The Global Catalogue of Microorganisms (GCM) 10K type strain sequencing project: providing services to taxonomists for standard genome sequencing and annotation.</title>
        <authorList>
            <consortium name="The Broad Institute Genomics Platform"/>
            <consortium name="The Broad Institute Genome Sequencing Center for Infectious Disease"/>
            <person name="Wu L."/>
            <person name="Ma J."/>
        </authorList>
    </citation>
    <scope>NUCLEOTIDE SEQUENCE [LARGE SCALE GENOMIC DNA]</scope>
    <source>
        <strain evidence="3">KCTC 32255</strain>
    </source>
</reference>
<dbReference type="EMBL" id="JBHSXX010000001">
    <property type="protein sequence ID" value="MFC6869375.1"/>
    <property type="molecule type" value="Genomic_DNA"/>
</dbReference>
<organism evidence="2 3">
    <name type="scientific">Haloechinothrix salitolerans</name>
    <dbReference type="NCBI Taxonomy" id="926830"/>
    <lineage>
        <taxon>Bacteria</taxon>
        <taxon>Bacillati</taxon>
        <taxon>Actinomycetota</taxon>
        <taxon>Actinomycetes</taxon>
        <taxon>Pseudonocardiales</taxon>
        <taxon>Pseudonocardiaceae</taxon>
        <taxon>Haloechinothrix</taxon>
    </lineage>
</organism>
<protein>
    <submittedName>
        <fullName evidence="2">Maleylpyruvate isomerase N-terminal domain-containing protein</fullName>
    </submittedName>
</protein>
<dbReference type="InterPro" id="IPR034660">
    <property type="entry name" value="DinB/YfiT-like"/>
</dbReference>
<evidence type="ECO:0000313" key="2">
    <source>
        <dbReference type="EMBL" id="MFC6869375.1"/>
    </source>
</evidence>
<dbReference type="GO" id="GO:0016853">
    <property type="term" value="F:isomerase activity"/>
    <property type="evidence" value="ECO:0007669"/>
    <property type="project" value="UniProtKB-KW"/>
</dbReference>
<name>A0ABW2C425_9PSEU</name>
<dbReference type="InterPro" id="IPR017517">
    <property type="entry name" value="Maleyloyr_isom"/>
</dbReference>
<dbReference type="RefSeq" id="WP_345389760.1">
    <property type="nucleotide sequence ID" value="NZ_BAABLA010000003.1"/>
</dbReference>
<accession>A0ABW2C425</accession>
<dbReference type="Gene3D" id="1.20.120.450">
    <property type="entry name" value="dinb family like domain"/>
    <property type="match status" value="1"/>
</dbReference>
<gene>
    <name evidence="2" type="ORF">ACFQGD_19710</name>
</gene>
<dbReference type="InterPro" id="IPR024344">
    <property type="entry name" value="MDMPI_metal-binding"/>
</dbReference>
<evidence type="ECO:0000259" key="1">
    <source>
        <dbReference type="Pfam" id="PF11716"/>
    </source>
</evidence>
<proteinExistence type="predicted"/>
<dbReference type="Pfam" id="PF11716">
    <property type="entry name" value="MDMPI_N"/>
    <property type="match status" value="1"/>
</dbReference>
<evidence type="ECO:0000313" key="3">
    <source>
        <dbReference type="Proteomes" id="UP001596337"/>
    </source>
</evidence>
<sequence>MSAREWTDIGTTLFLDTLDGLTDAELDASTALEGWTRKHLVAHVHYNAEALRRLVSWAATGVENRMYASTEQRNTEIASGAQLPAAELRALVRDSATALASAMDALPAEAWQRQVITAQGRVVPATEIPWLRAREVCVHAVDLDSGVTFDDLPDDFTTALATDVVSTHAKAGAADLVAWLTGRTTEPPQLGRWL</sequence>
<dbReference type="NCBIfam" id="TIGR03083">
    <property type="entry name" value="maleylpyruvate isomerase family mycothiol-dependent enzyme"/>
    <property type="match status" value="1"/>
</dbReference>
<comment type="caution">
    <text evidence="2">The sequence shown here is derived from an EMBL/GenBank/DDBJ whole genome shotgun (WGS) entry which is preliminary data.</text>
</comment>
<keyword evidence="2" id="KW-0413">Isomerase</keyword>
<feature type="domain" description="Mycothiol-dependent maleylpyruvate isomerase metal-binding" evidence="1">
    <location>
        <begin position="14"/>
        <end position="143"/>
    </location>
</feature>
<dbReference type="Proteomes" id="UP001596337">
    <property type="component" value="Unassembled WGS sequence"/>
</dbReference>